<keyword evidence="3" id="KW-1185">Reference proteome</keyword>
<dbReference type="SMART" id="SM00471">
    <property type="entry name" value="HDc"/>
    <property type="match status" value="1"/>
</dbReference>
<feature type="domain" description="HD" evidence="1">
    <location>
        <begin position="35"/>
        <end position="128"/>
    </location>
</feature>
<dbReference type="RefSeq" id="WP_209353148.1">
    <property type="nucleotide sequence ID" value="NZ_JAGIYZ010000018.1"/>
</dbReference>
<reference evidence="2 3" key="1">
    <citation type="submission" date="2021-03" db="EMBL/GenBank/DDBJ databases">
        <authorList>
            <person name="So Y."/>
        </authorList>
    </citation>
    <scope>NUCLEOTIDE SEQUENCE [LARGE SCALE GENOMIC DNA]</scope>
    <source>
        <strain evidence="2 3">PWR1</strain>
    </source>
</reference>
<dbReference type="EMBL" id="JAGIYZ010000018">
    <property type="protein sequence ID" value="MBP0465763.1"/>
    <property type="molecule type" value="Genomic_DNA"/>
</dbReference>
<dbReference type="PANTHER" id="PTHR46246">
    <property type="entry name" value="GUANOSINE-3',5'-BIS(DIPHOSPHATE) 3'-PYROPHOSPHOHYDROLASE MESH1"/>
    <property type="match status" value="1"/>
</dbReference>
<dbReference type="Gene3D" id="1.10.3210.10">
    <property type="entry name" value="Hypothetical protein af1432"/>
    <property type="match status" value="1"/>
</dbReference>
<dbReference type="InterPro" id="IPR003607">
    <property type="entry name" value="HD/PDEase_dom"/>
</dbReference>
<dbReference type="Pfam" id="PF13328">
    <property type="entry name" value="HD_4"/>
    <property type="match status" value="1"/>
</dbReference>
<dbReference type="Proteomes" id="UP000680815">
    <property type="component" value="Unassembled WGS sequence"/>
</dbReference>
<protein>
    <submittedName>
        <fullName evidence="2">Bifunctional (P)ppGpp synthetase/guanosine-3',5'-bis(Diphosphate) 3'-pyrophosphohydrolase</fullName>
    </submittedName>
</protein>
<evidence type="ECO:0000259" key="1">
    <source>
        <dbReference type="PROSITE" id="PS51831"/>
    </source>
</evidence>
<dbReference type="PANTHER" id="PTHR46246:SF1">
    <property type="entry name" value="GUANOSINE-3',5'-BIS(DIPHOSPHATE) 3'-PYROPHOSPHOHYDROLASE MESH1"/>
    <property type="match status" value="1"/>
</dbReference>
<dbReference type="PROSITE" id="PS51831">
    <property type="entry name" value="HD"/>
    <property type="match status" value="1"/>
</dbReference>
<dbReference type="InterPro" id="IPR052194">
    <property type="entry name" value="MESH1"/>
</dbReference>
<accession>A0ABS4AY80</accession>
<name>A0ABS4AY80_9PROT</name>
<gene>
    <name evidence="2" type="ORF">J5Y09_17680</name>
</gene>
<dbReference type="SUPFAM" id="SSF109604">
    <property type="entry name" value="HD-domain/PDEase-like"/>
    <property type="match status" value="1"/>
</dbReference>
<evidence type="ECO:0000313" key="2">
    <source>
        <dbReference type="EMBL" id="MBP0465763.1"/>
    </source>
</evidence>
<comment type="caution">
    <text evidence="2">The sequence shown here is derived from an EMBL/GenBank/DDBJ whole genome shotgun (WGS) entry which is preliminary data.</text>
</comment>
<organism evidence="2 3">
    <name type="scientific">Roseomonas nitratireducens</name>
    <dbReference type="NCBI Taxonomy" id="2820810"/>
    <lineage>
        <taxon>Bacteria</taxon>
        <taxon>Pseudomonadati</taxon>
        <taxon>Pseudomonadota</taxon>
        <taxon>Alphaproteobacteria</taxon>
        <taxon>Acetobacterales</taxon>
        <taxon>Roseomonadaceae</taxon>
        <taxon>Roseomonas</taxon>
    </lineage>
</organism>
<dbReference type="InterPro" id="IPR006674">
    <property type="entry name" value="HD_domain"/>
</dbReference>
<evidence type="ECO:0000313" key="3">
    <source>
        <dbReference type="Proteomes" id="UP000680815"/>
    </source>
</evidence>
<proteinExistence type="predicted"/>
<sequence>MIPKPDPAAEILRATLFAARAHAGQVRKGAAAEPYVNHVIEVAAILADHGAPQEAILAGLLHDTVEDTEVTHEELVAAFGAAVAAVVAEATDDKALPKETRKALQVSLAPKKSEAAKQLKLADKISNLRAIAESPPANWNHARRTEYVGWAGRVAAGLAGVNPALDALFAETYRMAVARLAEEAGREG</sequence>